<feature type="transmembrane region" description="Helical" evidence="1">
    <location>
        <begin position="38"/>
        <end position="57"/>
    </location>
</feature>
<dbReference type="EMBL" id="HACG01015465">
    <property type="protein sequence ID" value="CEK62330.1"/>
    <property type="molecule type" value="Transcribed_RNA"/>
</dbReference>
<dbReference type="PANTHER" id="PTHR12242">
    <property type="entry name" value="OS02G0130600 PROTEIN-RELATED"/>
    <property type="match status" value="1"/>
</dbReference>
<reference evidence="2" key="1">
    <citation type="submission" date="2014-12" db="EMBL/GenBank/DDBJ databases">
        <title>Insight into the proteome of Arion vulgaris.</title>
        <authorList>
            <person name="Aradska J."/>
            <person name="Bulat T."/>
            <person name="Smidak R."/>
            <person name="Sarate P."/>
            <person name="Gangsoo J."/>
            <person name="Sialana F."/>
            <person name="Bilban M."/>
            <person name="Lubec G."/>
        </authorList>
    </citation>
    <scope>NUCLEOTIDE SEQUENCE</scope>
    <source>
        <tissue evidence="2">Skin</tissue>
    </source>
</reference>
<evidence type="ECO:0000256" key="1">
    <source>
        <dbReference type="SAM" id="Phobius"/>
    </source>
</evidence>
<feature type="transmembrane region" description="Helical" evidence="1">
    <location>
        <begin position="72"/>
        <end position="93"/>
    </location>
</feature>
<evidence type="ECO:0000313" key="2">
    <source>
        <dbReference type="EMBL" id="CEK62330.1"/>
    </source>
</evidence>
<gene>
    <name evidence="2" type="primary">ORF44870</name>
</gene>
<feature type="non-terminal residue" evidence="2">
    <location>
        <position position="180"/>
    </location>
</feature>
<dbReference type="PANTHER" id="PTHR12242:SF1">
    <property type="entry name" value="MYND-TYPE DOMAIN-CONTAINING PROTEIN"/>
    <property type="match status" value="1"/>
</dbReference>
<keyword evidence="1" id="KW-0812">Transmembrane</keyword>
<dbReference type="GO" id="GO:0016020">
    <property type="term" value="C:membrane"/>
    <property type="evidence" value="ECO:0007669"/>
    <property type="project" value="TreeGrafter"/>
</dbReference>
<name>A0A0B6Z3P0_9EUPU</name>
<protein>
    <submittedName>
        <fullName evidence="2">Uncharacterized protein</fullName>
    </submittedName>
</protein>
<dbReference type="AlphaFoldDB" id="A0A0B6Z3P0"/>
<keyword evidence="1" id="KW-0472">Membrane</keyword>
<sequence length="180" mass="21001">MIPIMLKKEFALKNFFYDYPNKRVFYCCQWKWRRPVFVIIRLLLALYSIYTLIHYFISTRSRRVATIVYFTTWSYILLSLHLVGAAVLSLCFYRHASSDAFSVRLQTDIHNSVSSSQPEDERTQVQKHHAEQFCPGFKDDVNKPSLERLHGGEVVTSDNLECEEENGVVTFSGFQTDKQA</sequence>
<keyword evidence="1" id="KW-1133">Transmembrane helix</keyword>
<accession>A0A0B6Z3P0</accession>
<organism evidence="2">
    <name type="scientific">Arion vulgaris</name>
    <dbReference type="NCBI Taxonomy" id="1028688"/>
    <lineage>
        <taxon>Eukaryota</taxon>
        <taxon>Metazoa</taxon>
        <taxon>Spiralia</taxon>
        <taxon>Lophotrochozoa</taxon>
        <taxon>Mollusca</taxon>
        <taxon>Gastropoda</taxon>
        <taxon>Heterobranchia</taxon>
        <taxon>Euthyneura</taxon>
        <taxon>Panpulmonata</taxon>
        <taxon>Eupulmonata</taxon>
        <taxon>Stylommatophora</taxon>
        <taxon>Helicina</taxon>
        <taxon>Arionoidea</taxon>
        <taxon>Arionidae</taxon>
        <taxon>Arion</taxon>
    </lineage>
</organism>
<proteinExistence type="predicted"/>